<evidence type="ECO:0000313" key="1">
    <source>
        <dbReference type="EMBL" id="MDT0260593.1"/>
    </source>
</evidence>
<name>A0ABU2J7A2_9ACTN</name>
<gene>
    <name evidence="1" type="ORF">RM423_04220</name>
</gene>
<organism evidence="1 2">
    <name type="scientific">Jatrophihabitans lederbergiae</name>
    <dbReference type="NCBI Taxonomy" id="3075547"/>
    <lineage>
        <taxon>Bacteria</taxon>
        <taxon>Bacillati</taxon>
        <taxon>Actinomycetota</taxon>
        <taxon>Actinomycetes</taxon>
        <taxon>Jatrophihabitantales</taxon>
        <taxon>Jatrophihabitantaceae</taxon>
        <taxon>Jatrophihabitans</taxon>
    </lineage>
</organism>
<protein>
    <submittedName>
        <fullName evidence="1">Uncharacterized protein</fullName>
    </submittedName>
</protein>
<sequence>MASPLRRTDALSQLSDDYSYRVNLLLDEGREDLARELAEQYEREGLALLVTEGAR</sequence>
<comment type="caution">
    <text evidence="1">The sequence shown here is derived from an EMBL/GenBank/DDBJ whole genome shotgun (WGS) entry which is preliminary data.</text>
</comment>
<reference evidence="2" key="1">
    <citation type="submission" date="2023-07" db="EMBL/GenBank/DDBJ databases">
        <title>30 novel species of actinomycetes from the DSMZ collection.</title>
        <authorList>
            <person name="Nouioui I."/>
        </authorList>
    </citation>
    <scope>NUCLEOTIDE SEQUENCE [LARGE SCALE GENOMIC DNA]</scope>
    <source>
        <strain evidence="2">DSM 44399</strain>
    </source>
</reference>
<dbReference type="Proteomes" id="UP001183176">
    <property type="component" value="Unassembled WGS sequence"/>
</dbReference>
<evidence type="ECO:0000313" key="2">
    <source>
        <dbReference type="Proteomes" id="UP001183176"/>
    </source>
</evidence>
<dbReference type="RefSeq" id="WP_311421751.1">
    <property type="nucleotide sequence ID" value="NZ_JAVREH010000004.1"/>
</dbReference>
<accession>A0ABU2J7A2</accession>
<dbReference type="EMBL" id="JAVREH010000004">
    <property type="protein sequence ID" value="MDT0260593.1"/>
    <property type="molecule type" value="Genomic_DNA"/>
</dbReference>
<proteinExistence type="predicted"/>
<keyword evidence="2" id="KW-1185">Reference proteome</keyword>